<accession>A0A1I8H3E4</accession>
<keyword evidence="1" id="KW-1185">Reference proteome</keyword>
<dbReference type="AlphaFoldDB" id="A0A1I8H3E4"/>
<name>A0A1I8H3E4_9PLAT</name>
<protein>
    <submittedName>
        <fullName evidence="2">Protein NLRC3</fullName>
    </submittedName>
</protein>
<dbReference type="WBParaSite" id="maker-uti_cns_0004113-snap-gene-0.11-mRNA-1">
    <property type="protein sequence ID" value="maker-uti_cns_0004113-snap-gene-0.11-mRNA-1"/>
    <property type="gene ID" value="maker-uti_cns_0004113-snap-gene-0.11"/>
</dbReference>
<evidence type="ECO:0000313" key="1">
    <source>
        <dbReference type="Proteomes" id="UP000095280"/>
    </source>
</evidence>
<sequence>MAAKSGSLTELQKRYTSLCKAAGKAPIQRLLQTIDQDILELKGLKINDLESFTYFTALQYSVSIRSLCLECNDLGSSGAIQLAQFLRESVSLAELVSEVALSNRSFQEKGLLKIAH</sequence>
<reference evidence="2" key="1">
    <citation type="submission" date="2016-11" db="UniProtKB">
        <authorList>
            <consortium name="WormBaseParasite"/>
        </authorList>
    </citation>
    <scope>IDENTIFICATION</scope>
</reference>
<evidence type="ECO:0000313" key="2">
    <source>
        <dbReference type="WBParaSite" id="maker-uti_cns_0004113-snap-gene-0.11-mRNA-1"/>
    </source>
</evidence>
<organism evidence="1 2">
    <name type="scientific">Macrostomum lignano</name>
    <dbReference type="NCBI Taxonomy" id="282301"/>
    <lineage>
        <taxon>Eukaryota</taxon>
        <taxon>Metazoa</taxon>
        <taxon>Spiralia</taxon>
        <taxon>Lophotrochozoa</taxon>
        <taxon>Platyhelminthes</taxon>
        <taxon>Rhabditophora</taxon>
        <taxon>Macrostomorpha</taxon>
        <taxon>Macrostomida</taxon>
        <taxon>Macrostomidae</taxon>
        <taxon>Macrostomum</taxon>
    </lineage>
</organism>
<dbReference type="Gene3D" id="3.80.10.10">
    <property type="entry name" value="Ribonuclease Inhibitor"/>
    <property type="match status" value="1"/>
</dbReference>
<dbReference type="Proteomes" id="UP000095280">
    <property type="component" value="Unplaced"/>
</dbReference>
<proteinExistence type="predicted"/>
<dbReference type="SUPFAM" id="SSF52047">
    <property type="entry name" value="RNI-like"/>
    <property type="match status" value="1"/>
</dbReference>
<dbReference type="InterPro" id="IPR032675">
    <property type="entry name" value="LRR_dom_sf"/>
</dbReference>